<dbReference type="AlphaFoldDB" id="A0A3L6SMR8"/>
<accession>A0A3L6SMR8</accession>
<proteinExistence type="predicted"/>
<gene>
    <name evidence="1" type="ORF">C2845_PM07G21860</name>
</gene>
<reference evidence="2" key="1">
    <citation type="journal article" date="2019" name="Nat. Commun.">
        <title>The genome of broomcorn millet.</title>
        <authorList>
            <person name="Zou C."/>
            <person name="Miki D."/>
            <person name="Li D."/>
            <person name="Tang Q."/>
            <person name="Xiao L."/>
            <person name="Rajput S."/>
            <person name="Deng P."/>
            <person name="Jia W."/>
            <person name="Huang R."/>
            <person name="Zhang M."/>
            <person name="Sun Y."/>
            <person name="Hu J."/>
            <person name="Fu X."/>
            <person name="Schnable P.S."/>
            <person name="Li F."/>
            <person name="Zhang H."/>
            <person name="Feng B."/>
            <person name="Zhu X."/>
            <person name="Liu R."/>
            <person name="Schnable J.C."/>
            <person name="Zhu J.-K."/>
            <person name="Zhang H."/>
        </authorList>
    </citation>
    <scope>NUCLEOTIDE SEQUENCE [LARGE SCALE GENOMIC DNA]</scope>
</reference>
<comment type="caution">
    <text evidence="1">The sequence shown here is derived from an EMBL/GenBank/DDBJ whole genome shotgun (WGS) entry which is preliminary data.</text>
</comment>
<evidence type="ECO:0000313" key="2">
    <source>
        <dbReference type="Proteomes" id="UP000275267"/>
    </source>
</evidence>
<sequence length="165" mass="19246">MAKELNVELGYELLDTCQLDDLAKLMLQLAPGDLGTACQNVLEHVFFWEKLERKKFFVYRIPLALQDKDFRTKVEKCKDLCHFPWRGSGDFAGIIQKMDQHRKANNKAPYDKYSNLGFVECTSGLYSHESVLKEKVDDIVQKFHPRLCSKLFSMLPRPTSDKRWL</sequence>
<dbReference type="EMBL" id="PQIB02000004">
    <property type="protein sequence ID" value="RLN23918.1"/>
    <property type="molecule type" value="Genomic_DNA"/>
</dbReference>
<evidence type="ECO:0000313" key="1">
    <source>
        <dbReference type="EMBL" id="RLN23918.1"/>
    </source>
</evidence>
<protein>
    <submittedName>
        <fullName evidence="1">Uncharacterized protein</fullName>
    </submittedName>
</protein>
<dbReference type="OrthoDB" id="687319at2759"/>
<dbReference type="Proteomes" id="UP000275267">
    <property type="component" value="Unassembled WGS sequence"/>
</dbReference>
<organism evidence="1 2">
    <name type="scientific">Panicum miliaceum</name>
    <name type="common">Proso millet</name>
    <name type="synonym">Broomcorn millet</name>
    <dbReference type="NCBI Taxonomy" id="4540"/>
    <lineage>
        <taxon>Eukaryota</taxon>
        <taxon>Viridiplantae</taxon>
        <taxon>Streptophyta</taxon>
        <taxon>Embryophyta</taxon>
        <taxon>Tracheophyta</taxon>
        <taxon>Spermatophyta</taxon>
        <taxon>Magnoliopsida</taxon>
        <taxon>Liliopsida</taxon>
        <taxon>Poales</taxon>
        <taxon>Poaceae</taxon>
        <taxon>PACMAD clade</taxon>
        <taxon>Panicoideae</taxon>
        <taxon>Panicodae</taxon>
        <taxon>Paniceae</taxon>
        <taxon>Panicinae</taxon>
        <taxon>Panicum</taxon>
        <taxon>Panicum sect. Panicum</taxon>
    </lineage>
</organism>
<keyword evidence="2" id="KW-1185">Reference proteome</keyword>
<name>A0A3L6SMR8_PANMI</name>